<organism evidence="2 3">
    <name type="scientific">Bacillus salipaludis</name>
    <dbReference type="NCBI Taxonomy" id="2547811"/>
    <lineage>
        <taxon>Bacteria</taxon>
        <taxon>Bacillati</taxon>
        <taxon>Bacillota</taxon>
        <taxon>Bacilli</taxon>
        <taxon>Bacillales</taxon>
        <taxon>Bacillaceae</taxon>
        <taxon>Bacillus</taxon>
    </lineage>
</organism>
<dbReference type="Proteomes" id="UP001623041">
    <property type="component" value="Unassembled WGS sequence"/>
</dbReference>
<protein>
    <submittedName>
        <fullName evidence="2">Uncharacterized protein</fullName>
    </submittedName>
</protein>
<evidence type="ECO:0000313" key="3">
    <source>
        <dbReference type="Proteomes" id="UP001623041"/>
    </source>
</evidence>
<accession>A0ABW8RFL7</accession>
<feature type="transmembrane region" description="Helical" evidence="1">
    <location>
        <begin position="65"/>
        <end position="85"/>
    </location>
</feature>
<proteinExistence type="predicted"/>
<name>A0ABW8RFL7_9BACI</name>
<feature type="transmembrane region" description="Helical" evidence="1">
    <location>
        <begin position="33"/>
        <end position="58"/>
    </location>
</feature>
<dbReference type="EMBL" id="JBJHQH010000003">
    <property type="protein sequence ID" value="MFK9091050.1"/>
    <property type="molecule type" value="Genomic_DNA"/>
</dbReference>
<feature type="transmembrane region" description="Helical" evidence="1">
    <location>
        <begin position="97"/>
        <end position="117"/>
    </location>
</feature>
<feature type="transmembrane region" description="Helical" evidence="1">
    <location>
        <begin position="7"/>
        <end position="27"/>
    </location>
</feature>
<gene>
    <name evidence="2" type="ORF">ACJEBI_06120</name>
</gene>
<keyword evidence="1" id="KW-0812">Transmembrane</keyword>
<keyword evidence="1" id="KW-0472">Membrane</keyword>
<sequence length="132" mass="14770">MLSRKILAACITSVIGFFIVPLFFNFGPNEYFIVGWVVSTVTVPFTFVIGVISSLIFYSKHQQVWISYLKHIGSSLICVAIFSLYGKLNGGQGIDVLIPAFFIGLIYTTIFFIADYATKYLEERKDISMISG</sequence>
<comment type="caution">
    <text evidence="2">The sequence shown here is derived from an EMBL/GenBank/DDBJ whole genome shotgun (WGS) entry which is preliminary data.</text>
</comment>
<evidence type="ECO:0000256" key="1">
    <source>
        <dbReference type="SAM" id="Phobius"/>
    </source>
</evidence>
<keyword evidence="3" id="KW-1185">Reference proteome</keyword>
<keyword evidence="1" id="KW-1133">Transmembrane helix</keyword>
<dbReference type="RefSeq" id="WP_406579728.1">
    <property type="nucleotide sequence ID" value="NZ_JBJHQH010000003.1"/>
</dbReference>
<reference evidence="2 3" key="1">
    <citation type="submission" date="2024-11" db="EMBL/GenBank/DDBJ databases">
        <authorList>
            <person name="Lucas J.A."/>
        </authorList>
    </citation>
    <scope>NUCLEOTIDE SEQUENCE [LARGE SCALE GENOMIC DNA]</scope>
    <source>
        <strain evidence="2 3">Z 5.4</strain>
    </source>
</reference>
<evidence type="ECO:0000313" key="2">
    <source>
        <dbReference type="EMBL" id="MFK9091050.1"/>
    </source>
</evidence>